<evidence type="ECO:0000313" key="2">
    <source>
        <dbReference type="Proteomes" id="UP000282311"/>
    </source>
</evidence>
<gene>
    <name evidence="1" type="ORF">D7M11_06375</name>
</gene>
<dbReference type="RefSeq" id="WP_120746318.1">
    <property type="nucleotide sequence ID" value="NZ_RBAH01000003.1"/>
</dbReference>
<keyword evidence="1" id="KW-0540">Nuclease</keyword>
<accession>A0A3B0CM47</accession>
<dbReference type="Pfam" id="PF04493">
    <property type="entry name" value="Endonuclease_5"/>
    <property type="match status" value="1"/>
</dbReference>
<name>A0A3B0CM47_9BACL</name>
<dbReference type="GO" id="GO:0006281">
    <property type="term" value="P:DNA repair"/>
    <property type="evidence" value="ECO:0007669"/>
    <property type="project" value="InterPro"/>
</dbReference>
<keyword evidence="1" id="KW-0378">Hydrolase</keyword>
<proteinExistence type="predicted"/>
<evidence type="ECO:0000313" key="1">
    <source>
        <dbReference type="EMBL" id="RKN85951.1"/>
    </source>
</evidence>
<protein>
    <submittedName>
        <fullName evidence="1">Endonuclease V</fullName>
    </submittedName>
</protein>
<reference evidence="1 2" key="1">
    <citation type="journal article" date="2007" name="Int. J. Syst. Evol. Microbiol.">
        <title>Paenibacillus ginsengarvi sp. nov., isolated from soil from ginseng cultivation.</title>
        <authorList>
            <person name="Yoon M.H."/>
            <person name="Ten L.N."/>
            <person name="Im W.T."/>
        </authorList>
    </citation>
    <scope>NUCLEOTIDE SEQUENCE [LARGE SCALE GENOMIC DNA]</scope>
    <source>
        <strain evidence="1 2">KCTC 13059</strain>
    </source>
</reference>
<dbReference type="InterPro" id="IPR007581">
    <property type="entry name" value="Endonuclease-V"/>
</dbReference>
<dbReference type="EMBL" id="RBAH01000003">
    <property type="protein sequence ID" value="RKN85951.1"/>
    <property type="molecule type" value="Genomic_DNA"/>
</dbReference>
<dbReference type="AlphaFoldDB" id="A0A3B0CM47"/>
<comment type="caution">
    <text evidence="1">The sequence shown here is derived from an EMBL/GenBank/DDBJ whole genome shotgun (WGS) entry which is preliminary data.</text>
</comment>
<dbReference type="GO" id="GO:0004519">
    <property type="term" value="F:endonuclease activity"/>
    <property type="evidence" value="ECO:0007669"/>
    <property type="project" value="UniProtKB-KW"/>
</dbReference>
<sequence length="171" mass="19527">MIIAVDVFYGENRAKSVGVLFERWEDSKPLDVIASYTDSPHEYEPGLFYKRELPCIQELMKLTDISQIDTIVVDGYVYLNKEKKPGLGHYVYTNYAGKIPVIGVAKTAFRDNEAEAVVRTIYRGISTKPLYITAVGMELEVAAAQIRNMYGEYRFPYLLKLLDQQTKETQP</sequence>
<dbReference type="Gene3D" id="3.30.2170.10">
    <property type="entry name" value="archaeoglobus fulgidus dsm 4304 superfamily"/>
    <property type="match status" value="1"/>
</dbReference>
<keyword evidence="1" id="KW-0255">Endonuclease</keyword>
<keyword evidence="2" id="KW-1185">Reference proteome</keyword>
<organism evidence="1 2">
    <name type="scientific">Paenibacillus ginsengarvi</name>
    <dbReference type="NCBI Taxonomy" id="400777"/>
    <lineage>
        <taxon>Bacteria</taxon>
        <taxon>Bacillati</taxon>
        <taxon>Bacillota</taxon>
        <taxon>Bacilli</taxon>
        <taxon>Bacillales</taxon>
        <taxon>Paenibacillaceae</taxon>
        <taxon>Paenibacillus</taxon>
    </lineage>
</organism>
<dbReference type="OrthoDB" id="2593273at2"/>
<dbReference type="Proteomes" id="UP000282311">
    <property type="component" value="Unassembled WGS sequence"/>
</dbReference>